<dbReference type="Gene3D" id="1.20.1250.20">
    <property type="entry name" value="MFS general substrate transporter like domains"/>
    <property type="match status" value="1"/>
</dbReference>
<sequence>MQAPAITPRRAVWTLGVTQLIGYGCTSYLPATLAKAQAGSLGVSTSVVFGAYSGGLLISALLGPSAGRAVDRHGARRPLALGSVVLTLALIGMALAQDGVQLALAWLVLGAGMALALYDIAFAGLVGWFGQDARRSITGVTLIAGFASTIAWPLSAWMEGSYGWRATALFWAAANLLIALPLHWTLPRATQPANTPQAAQEGGDAPPEPGAALKMALLATALAVMAGVGSVMAAHLPLLLIGLGASTTAAIAAGMLVGPAQVVARLGEFFLVRRIHPLVSARVAVAMFPAGAGLLLALGPLAAAPFAALYGAGNGLFTIVRGTLPLVLFGSRNYGRRLGTLSVPSRLIGAAAPLIFALGMERSAQMSLWVLILACVGALGCLFALRKPAA</sequence>
<keyword evidence="6" id="KW-1185">Reference proteome</keyword>
<keyword evidence="3 4" id="KW-0472">Membrane</keyword>
<dbReference type="InterPro" id="IPR011701">
    <property type="entry name" value="MFS"/>
</dbReference>
<feature type="transmembrane region" description="Helical" evidence="4">
    <location>
        <begin position="12"/>
        <end position="31"/>
    </location>
</feature>
<evidence type="ECO:0000313" key="6">
    <source>
        <dbReference type="Proteomes" id="UP000530564"/>
    </source>
</evidence>
<dbReference type="SUPFAM" id="SSF103473">
    <property type="entry name" value="MFS general substrate transporter"/>
    <property type="match status" value="1"/>
</dbReference>
<name>A0A839ZW15_9CAUL</name>
<evidence type="ECO:0000256" key="2">
    <source>
        <dbReference type="ARBA" id="ARBA00022989"/>
    </source>
</evidence>
<feature type="transmembrane region" description="Helical" evidence="4">
    <location>
        <begin position="162"/>
        <end position="182"/>
    </location>
</feature>
<feature type="transmembrane region" description="Helical" evidence="4">
    <location>
        <begin position="307"/>
        <end position="329"/>
    </location>
</feature>
<dbReference type="EMBL" id="JACIDK010000001">
    <property type="protein sequence ID" value="MBB3889402.1"/>
    <property type="molecule type" value="Genomic_DNA"/>
</dbReference>
<accession>A0A839ZW15</accession>
<reference evidence="5 6" key="1">
    <citation type="submission" date="2020-08" db="EMBL/GenBank/DDBJ databases">
        <title>Genomic Encyclopedia of Type Strains, Phase IV (KMG-IV): sequencing the most valuable type-strain genomes for metagenomic binning, comparative biology and taxonomic classification.</title>
        <authorList>
            <person name="Goeker M."/>
        </authorList>
    </citation>
    <scope>NUCLEOTIDE SEQUENCE [LARGE SCALE GENOMIC DNA]</scope>
    <source>
        <strain evidence="5 6">DSM 21793</strain>
    </source>
</reference>
<proteinExistence type="predicted"/>
<feature type="transmembrane region" description="Helical" evidence="4">
    <location>
        <begin position="79"/>
        <end position="97"/>
    </location>
</feature>
<dbReference type="Pfam" id="PF07690">
    <property type="entry name" value="MFS_1"/>
    <property type="match status" value="1"/>
</dbReference>
<feature type="transmembrane region" description="Helical" evidence="4">
    <location>
        <begin position="215"/>
        <end position="233"/>
    </location>
</feature>
<keyword evidence="1 4" id="KW-0812">Transmembrane</keyword>
<evidence type="ECO:0000256" key="3">
    <source>
        <dbReference type="ARBA" id="ARBA00023136"/>
    </source>
</evidence>
<dbReference type="RefSeq" id="WP_183769415.1">
    <property type="nucleotide sequence ID" value="NZ_JACIDK010000001.1"/>
</dbReference>
<dbReference type="AlphaFoldDB" id="A0A839ZW15"/>
<dbReference type="Proteomes" id="UP000530564">
    <property type="component" value="Unassembled WGS sequence"/>
</dbReference>
<dbReference type="GO" id="GO:0022857">
    <property type="term" value="F:transmembrane transporter activity"/>
    <property type="evidence" value="ECO:0007669"/>
    <property type="project" value="InterPro"/>
</dbReference>
<evidence type="ECO:0000256" key="4">
    <source>
        <dbReference type="SAM" id="Phobius"/>
    </source>
</evidence>
<feature type="transmembrane region" description="Helical" evidence="4">
    <location>
        <begin position="103"/>
        <end position="129"/>
    </location>
</feature>
<comment type="caution">
    <text evidence="5">The sequence shown here is derived from an EMBL/GenBank/DDBJ whole genome shotgun (WGS) entry which is preliminary data.</text>
</comment>
<feature type="transmembrane region" description="Helical" evidence="4">
    <location>
        <begin position="43"/>
        <end position="67"/>
    </location>
</feature>
<protein>
    <recommendedName>
        <fullName evidence="7">MFS transporter</fullName>
    </recommendedName>
</protein>
<gene>
    <name evidence="5" type="ORF">GGQ61_000099</name>
</gene>
<organism evidence="5 6">
    <name type="scientific">Phenylobacterium haematophilum</name>
    <dbReference type="NCBI Taxonomy" id="98513"/>
    <lineage>
        <taxon>Bacteria</taxon>
        <taxon>Pseudomonadati</taxon>
        <taxon>Pseudomonadota</taxon>
        <taxon>Alphaproteobacteria</taxon>
        <taxon>Caulobacterales</taxon>
        <taxon>Caulobacteraceae</taxon>
        <taxon>Phenylobacterium</taxon>
    </lineage>
</organism>
<dbReference type="InterPro" id="IPR036259">
    <property type="entry name" value="MFS_trans_sf"/>
</dbReference>
<feature type="transmembrane region" description="Helical" evidence="4">
    <location>
        <begin position="136"/>
        <end position="156"/>
    </location>
</feature>
<feature type="transmembrane region" description="Helical" evidence="4">
    <location>
        <begin position="279"/>
        <end position="301"/>
    </location>
</feature>
<keyword evidence="2 4" id="KW-1133">Transmembrane helix</keyword>
<feature type="transmembrane region" description="Helical" evidence="4">
    <location>
        <begin position="366"/>
        <end position="385"/>
    </location>
</feature>
<evidence type="ECO:0000313" key="5">
    <source>
        <dbReference type="EMBL" id="MBB3889402.1"/>
    </source>
</evidence>
<evidence type="ECO:0000256" key="1">
    <source>
        <dbReference type="ARBA" id="ARBA00022692"/>
    </source>
</evidence>
<feature type="transmembrane region" description="Helical" evidence="4">
    <location>
        <begin position="341"/>
        <end position="360"/>
    </location>
</feature>
<evidence type="ECO:0008006" key="7">
    <source>
        <dbReference type="Google" id="ProtNLM"/>
    </source>
</evidence>